<sequence>MKGLSVSPHFPHYVGWKTRMEGLPSHSFPTTVVEDVNRRLSAIHPVSPHYGCRKHVNGRPSVHPVSLTTGDGRCEWKT</sequence>
<proteinExistence type="predicted"/>
<evidence type="ECO:0000313" key="2">
    <source>
        <dbReference type="Proteomes" id="UP000499080"/>
    </source>
</evidence>
<dbReference type="Proteomes" id="UP000499080">
    <property type="component" value="Unassembled WGS sequence"/>
</dbReference>
<protein>
    <submittedName>
        <fullName evidence="1">Uncharacterized protein</fullName>
    </submittedName>
</protein>
<organism evidence="1 2">
    <name type="scientific">Araneus ventricosus</name>
    <name type="common">Orbweaver spider</name>
    <name type="synonym">Epeira ventricosa</name>
    <dbReference type="NCBI Taxonomy" id="182803"/>
    <lineage>
        <taxon>Eukaryota</taxon>
        <taxon>Metazoa</taxon>
        <taxon>Ecdysozoa</taxon>
        <taxon>Arthropoda</taxon>
        <taxon>Chelicerata</taxon>
        <taxon>Arachnida</taxon>
        <taxon>Araneae</taxon>
        <taxon>Araneomorphae</taxon>
        <taxon>Entelegynae</taxon>
        <taxon>Araneoidea</taxon>
        <taxon>Araneidae</taxon>
        <taxon>Araneus</taxon>
    </lineage>
</organism>
<accession>A0A4Y2J8H3</accession>
<reference evidence="1 2" key="1">
    <citation type="journal article" date="2019" name="Sci. Rep.">
        <title>Orb-weaving spider Araneus ventricosus genome elucidates the spidroin gene catalogue.</title>
        <authorList>
            <person name="Kono N."/>
            <person name="Nakamura H."/>
            <person name="Ohtoshi R."/>
            <person name="Moran D.A.P."/>
            <person name="Shinohara A."/>
            <person name="Yoshida Y."/>
            <person name="Fujiwara M."/>
            <person name="Mori M."/>
            <person name="Tomita M."/>
            <person name="Arakawa K."/>
        </authorList>
    </citation>
    <scope>NUCLEOTIDE SEQUENCE [LARGE SCALE GENOMIC DNA]</scope>
</reference>
<name>A0A4Y2J8H3_ARAVE</name>
<dbReference type="EMBL" id="BGPR01003323">
    <property type="protein sequence ID" value="GBM86563.1"/>
    <property type="molecule type" value="Genomic_DNA"/>
</dbReference>
<gene>
    <name evidence="1" type="ORF">AVEN_16909_1</name>
</gene>
<dbReference type="AlphaFoldDB" id="A0A4Y2J8H3"/>
<comment type="caution">
    <text evidence="1">The sequence shown here is derived from an EMBL/GenBank/DDBJ whole genome shotgun (WGS) entry which is preliminary data.</text>
</comment>
<keyword evidence="2" id="KW-1185">Reference proteome</keyword>
<evidence type="ECO:0000313" key="1">
    <source>
        <dbReference type="EMBL" id="GBM86563.1"/>
    </source>
</evidence>